<dbReference type="PROSITE" id="PS00893">
    <property type="entry name" value="NUDIX_BOX"/>
    <property type="match status" value="1"/>
</dbReference>
<dbReference type="PROSITE" id="PS51462">
    <property type="entry name" value="NUDIX"/>
    <property type="match status" value="1"/>
</dbReference>
<sequence>MEKIKNLNVRVYGLLVKDNSLMFLNEMYAGKQLLKLPGGGLELGEGTLDTLKREFKEELNLEVTIQEHFYTQDFFLKSKLTPDSQLLTVYYKVDCNNFSNLQIIEKSIHEVVWIPLDKINIDTITLPVDKIVLKKLLKKTPRYLE</sequence>
<dbReference type="InterPro" id="IPR015797">
    <property type="entry name" value="NUDIX_hydrolase-like_dom_sf"/>
</dbReference>
<dbReference type="SUPFAM" id="SSF55811">
    <property type="entry name" value="Nudix"/>
    <property type="match status" value="1"/>
</dbReference>
<dbReference type="Proteomes" id="UP000182761">
    <property type="component" value="Unassembled WGS sequence"/>
</dbReference>
<accession>A0A0X3ANL6</accession>
<dbReference type="Pfam" id="PF00293">
    <property type="entry name" value="NUDIX"/>
    <property type="match status" value="1"/>
</dbReference>
<gene>
    <name evidence="3" type="ORF">Ga0061079_10474</name>
</gene>
<evidence type="ECO:0000313" key="3">
    <source>
        <dbReference type="EMBL" id="CVK15956.1"/>
    </source>
</evidence>
<dbReference type="STRING" id="1586267.GCA_001418685_00793"/>
<dbReference type="OrthoDB" id="9810648at2"/>
<name>A0A0X3ANL6_9FLAO</name>
<organism evidence="3 4">
    <name type="scientific">Apibacter mensalis</name>
    <dbReference type="NCBI Taxonomy" id="1586267"/>
    <lineage>
        <taxon>Bacteria</taxon>
        <taxon>Pseudomonadati</taxon>
        <taxon>Bacteroidota</taxon>
        <taxon>Flavobacteriia</taxon>
        <taxon>Flavobacteriales</taxon>
        <taxon>Weeksellaceae</taxon>
        <taxon>Apibacter</taxon>
    </lineage>
</organism>
<keyword evidence="4" id="KW-1185">Reference proteome</keyword>
<proteinExistence type="predicted"/>
<dbReference type="Gene3D" id="3.90.79.10">
    <property type="entry name" value="Nucleoside Triphosphate Pyrophosphohydrolase"/>
    <property type="match status" value="1"/>
</dbReference>
<dbReference type="AlphaFoldDB" id="A0A0X3ANL6"/>
<evidence type="ECO:0000313" key="4">
    <source>
        <dbReference type="Proteomes" id="UP000182761"/>
    </source>
</evidence>
<dbReference type="InterPro" id="IPR020084">
    <property type="entry name" value="NUDIX_hydrolase_CS"/>
</dbReference>
<dbReference type="RefSeq" id="WP_055425173.1">
    <property type="nucleotide sequence ID" value="NZ_FCOR01000004.1"/>
</dbReference>
<evidence type="ECO:0000259" key="2">
    <source>
        <dbReference type="PROSITE" id="PS51462"/>
    </source>
</evidence>
<dbReference type="PANTHER" id="PTHR43736">
    <property type="entry name" value="ADP-RIBOSE PYROPHOSPHATASE"/>
    <property type="match status" value="1"/>
</dbReference>
<dbReference type="GO" id="GO:0016787">
    <property type="term" value="F:hydrolase activity"/>
    <property type="evidence" value="ECO:0007669"/>
    <property type="project" value="UniProtKB-KW"/>
</dbReference>
<dbReference type="EMBL" id="FCOR01000004">
    <property type="protein sequence ID" value="CVK15956.1"/>
    <property type="molecule type" value="Genomic_DNA"/>
</dbReference>
<dbReference type="InterPro" id="IPR000086">
    <property type="entry name" value="NUDIX_hydrolase_dom"/>
</dbReference>
<protein>
    <submittedName>
        <fullName evidence="3">ADP-ribose pyrophosphatase YjhB, NUDIX family</fullName>
    </submittedName>
</protein>
<reference evidence="3 4" key="1">
    <citation type="submission" date="2016-01" db="EMBL/GenBank/DDBJ databases">
        <authorList>
            <person name="McClelland M."/>
            <person name="Jain A."/>
            <person name="Saraogi P."/>
            <person name="Mendelson R."/>
            <person name="Westerman R."/>
            <person name="SanMiguel P."/>
            <person name="Csonka L."/>
        </authorList>
    </citation>
    <scope>NUCLEOTIDE SEQUENCE [LARGE SCALE GENOMIC DNA]</scope>
    <source>
        <strain evidence="3 4">R-53146</strain>
    </source>
</reference>
<keyword evidence="1" id="KW-0378">Hydrolase</keyword>
<dbReference type="PANTHER" id="PTHR43736:SF1">
    <property type="entry name" value="DIHYDRONEOPTERIN TRIPHOSPHATE DIPHOSPHATASE"/>
    <property type="match status" value="1"/>
</dbReference>
<evidence type="ECO:0000256" key="1">
    <source>
        <dbReference type="ARBA" id="ARBA00022801"/>
    </source>
</evidence>
<feature type="domain" description="Nudix hydrolase" evidence="2">
    <location>
        <begin position="7"/>
        <end position="138"/>
    </location>
</feature>